<feature type="compositionally biased region" description="Polar residues" evidence="1">
    <location>
        <begin position="457"/>
        <end position="470"/>
    </location>
</feature>
<dbReference type="InterPro" id="IPR038765">
    <property type="entry name" value="Papain-like_cys_pep_sf"/>
</dbReference>
<feature type="compositionally biased region" description="Basic residues" evidence="1">
    <location>
        <begin position="1"/>
        <end position="10"/>
    </location>
</feature>
<dbReference type="SUPFAM" id="SSF54001">
    <property type="entry name" value="Cysteine proteinases"/>
    <property type="match status" value="1"/>
</dbReference>
<feature type="compositionally biased region" description="Low complexity" evidence="1">
    <location>
        <begin position="242"/>
        <end position="261"/>
    </location>
</feature>
<gene>
    <name evidence="3" type="ORF">PIIN_06601</name>
</gene>
<dbReference type="PROSITE" id="PS50802">
    <property type="entry name" value="OTU"/>
    <property type="match status" value="1"/>
</dbReference>
<dbReference type="HOGENOM" id="CLU_519709_0_0_1"/>
<dbReference type="GO" id="GO:0016579">
    <property type="term" value="P:protein deubiquitination"/>
    <property type="evidence" value="ECO:0007669"/>
    <property type="project" value="TreeGrafter"/>
</dbReference>
<evidence type="ECO:0000259" key="2">
    <source>
        <dbReference type="PROSITE" id="PS50802"/>
    </source>
</evidence>
<dbReference type="MEROPS" id="C85.003"/>
<feature type="region of interest" description="Disordered" evidence="1">
    <location>
        <begin position="151"/>
        <end position="172"/>
    </location>
</feature>
<evidence type="ECO:0000256" key="1">
    <source>
        <dbReference type="SAM" id="MobiDB-lite"/>
    </source>
</evidence>
<dbReference type="InParanoid" id="G4TMX1"/>
<keyword evidence="4" id="KW-1185">Reference proteome</keyword>
<dbReference type="Pfam" id="PF02338">
    <property type="entry name" value="OTU"/>
    <property type="match status" value="1"/>
</dbReference>
<feature type="domain" description="OTU" evidence="2">
    <location>
        <begin position="46"/>
        <end position="197"/>
    </location>
</feature>
<protein>
    <recommendedName>
        <fullName evidence="2">OTU domain-containing protein</fullName>
    </recommendedName>
</protein>
<evidence type="ECO:0000313" key="3">
    <source>
        <dbReference type="EMBL" id="CCA72664.1"/>
    </source>
</evidence>
<feature type="compositionally biased region" description="Basic residues" evidence="1">
    <location>
        <begin position="229"/>
        <end position="238"/>
    </location>
</feature>
<feature type="compositionally biased region" description="Low complexity" evidence="1">
    <location>
        <begin position="270"/>
        <end position="296"/>
    </location>
</feature>
<dbReference type="Gene3D" id="3.90.70.80">
    <property type="match status" value="1"/>
</dbReference>
<dbReference type="STRING" id="1109443.G4TMX1"/>
<accession>G4TMX1</accession>
<organism evidence="3 4">
    <name type="scientific">Serendipita indica (strain DSM 11827)</name>
    <name type="common">Root endophyte fungus</name>
    <name type="synonym">Piriformospora indica</name>
    <dbReference type="NCBI Taxonomy" id="1109443"/>
    <lineage>
        <taxon>Eukaryota</taxon>
        <taxon>Fungi</taxon>
        <taxon>Dikarya</taxon>
        <taxon>Basidiomycota</taxon>
        <taxon>Agaricomycotina</taxon>
        <taxon>Agaricomycetes</taxon>
        <taxon>Sebacinales</taxon>
        <taxon>Serendipitaceae</taxon>
        <taxon>Serendipita</taxon>
    </lineage>
</organism>
<dbReference type="InterPro" id="IPR003323">
    <property type="entry name" value="OTU_dom"/>
</dbReference>
<dbReference type="PANTHER" id="PTHR12419">
    <property type="entry name" value="OTU DOMAIN CONTAINING PROTEIN"/>
    <property type="match status" value="1"/>
</dbReference>
<dbReference type="EMBL" id="CAFZ01000176">
    <property type="protein sequence ID" value="CCA72664.1"/>
    <property type="molecule type" value="Genomic_DNA"/>
</dbReference>
<dbReference type="OMA" id="NLRGPHT"/>
<evidence type="ECO:0000313" key="4">
    <source>
        <dbReference type="Proteomes" id="UP000007148"/>
    </source>
</evidence>
<dbReference type="Proteomes" id="UP000007148">
    <property type="component" value="Unassembled WGS sequence"/>
</dbReference>
<feature type="compositionally biased region" description="Basic and acidic residues" evidence="1">
    <location>
        <begin position="347"/>
        <end position="357"/>
    </location>
</feature>
<name>G4TMX1_SERID</name>
<reference evidence="3 4" key="1">
    <citation type="journal article" date="2011" name="PLoS Pathog.">
        <title>Endophytic Life Strategies Decoded by Genome and Transcriptome Analyses of the Mutualistic Root Symbiont Piriformospora indica.</title>
        <authorList>
            <person name="Zuccaro A."/>
            <person name="Lahrmann U."/>
            <person name="Guldener U."/>
            <person name="Langen G."/>
            <person name="Pfiffi S."/>
            <person name="Biedenkopf D."/>
            <person name="Wong P."/>
            <person name="Samans B."/>
            <person name="Grimm C."/>
            <person name="Basiewicz M."/>
            <person name="Murat C."/>
            <person name="Martin F."/>
            <person name="Kogel K.H."/>
        </authorList>
    </citation>
    <scope>NUCLEOTIDE SEQUENCE [LARGE SCALE GENOMIC DNA]</scope>
    <source>
        <strain evidence="3 4">DSM 11827</strain>
    </source>
</reference>
<comment type="caution">
    <text evidence="3">The sequence shown here is derived from an EMBL/GenBank/DDBJ whole genome shotgun (WGS) entry which is preliminary data.</text>
</comment>
<dbReference type="AlphaFoldDB" id="G4TMX1"/>
<feature type="region of interest" description="Disordered" evidence="1">
    <location>
        <begin position="1"/>
        <end position="31"/>
    </location>
</feature>
<dbReference type="InterPro" id="IPR050704">
    <property type="entry name" value="Peptidase_C85-like"/>
</dbReference>
<dbReference type="PANTHER" id="PTHR12419:SF7">
    <property type="entry name" value="OTU DOMAIN-CONTAINING PROTEIN 3"/>
    <property type="match status" value="1"/>
</dbReference>
<dbReference type="OrthoDB" id="415023at2759"/>
<feature type="region of interest" description="Disordered" evidence="1">
    <location>
        <begin position="199"/>
        <end position="497"/>
    </location>
</feature>
<dbReference type="CDD" id="cd22756">
    <property type="entry name" value="OTU_OTUD3-like"/>
    <property type="match status" value="1"/>
</dbReference>
<feature type="compositionally biased region" description="Low complexity" evidence="1">
    <location>
        <begin position="437"/>
        <end position="456"/>
    </location>
</feature>
<dbReference type="eggNOG" id="KOG2605">
    <property type="taxonomic scope" value="Eukaryota"/>
</dbReference>
<sequence>MGGNNHRNRRERGGNVRPRTRGAHPKLSDPVTNTNLLNARLKSLGLYAAPTLGDGNCLFRALSDQLYGSHAKHLELRQEICDFIESRKEEYAPFIDDEKGIDAHLKTMRRPGEYGGHVELSVFARLKRRDVKVIQPDVCYVIEHKHLFTDDDELEPSTSNGPARRKNPEPTSVFAMTEGTIYVAYHDWEHFSSVRNIKGPHHGLPKIQEQPAEPEEEVAQASKQVKVTISKHKLKAMRGKVPTKALLSKTTPPKKTTSAKPAAKEDSRDSSPLTSLSETSEVSGPPSGSGSSAPSSLAPVTPPDGHDTSGQGGMEARLRSRLGVDPAAGARRSPKRSLAESDADGGSEDHDGSVDGRRLRRKGAAFSPSEYVIPATSPNEADEDDEENKSVLKLLGEEDDDSDSSLSPPPPDPREVEASQDSTYLKPSSQASYITGPPSTIAPSSRPSPSPYESSSQDTTYSESASTIVVDSSKLTRRQRRTLGLPKHGNGSERVTKAGNVIVIPGGRHPSRLAMRAAQERQKLVLINDKGDEDKDQELKEWEKNGSGRKDARGFVVLNI</sequence>
<dbReference type="GO" id="GO:0004843">
    <property type="term" value="F:cysteine-type deubiquitinase activity"/>
    <property type="evidence" value="ECO:0007669"/>
    <property type="project" value="TreeGrafter"/>
</dbReference>
<feature type="compositionally biased region" description="Polar residues" evidence="1">
    <location>
        <begin position="419"/>
        <end position="433"/>
    </location>
</feature>
<proteinExistence type="predicted"/>